<accession>A0A1A7W0W8</accession>
<evidence type="ECO:0000259" key="2">
    <source>
        <dbReference type="Pfam" id="PF12878"/>
    </source>
</evidence>
<feature type="domain" description="Schizont-infected cell agglutination extracellular beta" evidence="2">
    <location>
        <begin position="306"/>
        <end position="456"/>
    </location>
</feature>
<feature type="domain" description="Schizont-infected cell agglutination extracellular beta" evidence="2">
    <location>
        <begin position="1707"/>
        <end position="1857"/>
    </location>
</feature>
<feature type="domain" description="Schizont-infected cell agglutination extracellular beta" evidence="2">
    <location>
        <begin position="497"/>
        <end position="656"/>
    </location>
</feature>
<gene>
    <name evidence="5" type="ORF">PKNA1_H1_1112700</name>
</gene>
<proteinExistence type="predicted"/>
<feature type="transmembrane region" description="Helical" evidence="1">
    <location>
        <begin position="1637"/>
        <end position="1655"/>
    </location>
</feature>
<feature type="transmembrane region" description="Helical" evidence="1">
    <location>
        <begin position="1611"/>
        <end position="1631"/>
    </location>
</feature>
<keyword evidence="1" id="KW-0472">Membrane</keyword>
<keyword evidence="1" id="KW-0812">Transmembrane</keyword>
<dbReference type="EMBL" id="CWHR02000014">
    <property type="protein sequence ID" value="SBO28063.1"/>
    <property type="molecule type" value="Genomic_DNA"/>
</dbReference>
<protein>
    <submittedName>
        <fullName evidence="5">SICAvar, type I</fullName>
    </submittedName>
</protein>
<feature type="transmembrane region" description="Helical" evidence="1">
    <location>
        <begin position="1667"/>
        <end position="1695"/>
    </location>
</feature>
<name>A0A1A7W0W8_PLAKH</name>
<evidence type="ECO:0000313" key="6">
    <source>
        <dbReference type="Proteomes" id="UP000182142"/>
    </source>
</evidence>
<dbReference type="Pfam" id="PF12879">
    <property type="entry name" value="SICA_C"/>
    <property type="match status" value="1"/>
</dbReference>
<evidence type="ECO:0000256" key="1">
    <source>
        <dbReference type="SAM" id="Phobius"/>
    </source>
</evidence>
<evidence type="ECO:0000259" key="4">
    <source>
        <dbReference type="Pfam" id="PF12887"/>
    </source>
</evidence>
<dbReference type="InterPro" id="IPR024288">
    <property type="entry name" value="SICA_C"/>
</dbReference>
<dbReference type="PANTHER" id="PTHR45134:SF22">
    <property type="entry name" value="G-PROTEIN COUPLED RECEPTORS FAMILY 1 PROFILE DOMAIN-CONTAINING PROTEIN"/>
    <property type="match status" value="1"/>
</dbReference>
<evidence type="ECO:0000313" key="5">
    <source>
        <dbReference type="EMBL" id="SBO28063.1"/>
    </source>
</evidence>
<feature type="domain" description="Schizont-infected cell agglutination C-terminal" evidence="3">
    <location>
        <begin position="1919"/>
        <end position="2056"/>
    </location>
</feature>
<evidence type="ECO:0000259" key="3">
    <source>
        <dbReference type="Pfam" id="PF12879"/>
    </source>
</evidence>
<organism evidence="5 6">
    <name type="scientific">Plasmodium knowlesi (strain H)</name>
    <dbReference type="NCBI Taxonomy" id="5851"/>
    <lineage>
        <taxon>Eukaryota</taxon>
        <taxon>Sar</taxon>
        <taxon>Alveolata</taxon>
        <taxon>Apicomplexa</taxon>
        <taxon>Aconoidasida</taxon>
        <taxon>Haemosporida</taxon>
        <taxon>Plasmodiidae</taxon>
        <taxon>Plasmodium</taxon>
        <taxon>Plasmodium (Plasmodium)</taxon>
    </lineage>
</organism>
<feature type="domain" description="Schizont-infected cell agglutination extracellular beta" evidence="2">
    <location>
        <begin position="1322"/>
        <end position="1512"/>
    </location>
</feature>
<dbReference type="PANTHER" id="PTHR45134">
    <property type="entry name" value="OS08G0543275 PROTEIN"/>
    <property type="match status" value="1"/>
</dbReference>
<dbReference type="Pfam" id="PF12878">
    <property type="entry name" value="SICA_beta"/>
    <property type="match status" value="7"/>
</dbReference>
<dbReference type="Proteomes" id="UP000182142">
    <property type="component" value="Unassembled WGS sequence"/>
</dbReference>
<dbReference type="InterPro" id="IPR024290">
    <property type="entry name" value="SICA_extracell_a"/>
</dbReference>
<feature type="domain" description="Schizont-infected cell agglutination extracellular beta" evidence="2">
    <location>
        <begin position="902"/>
        <end position="1073"/>
    </location>
</feature>
<feature type="domain" description="Schizont-infected cell agglutination extracellular beta" evidence="2">
    <location>
        <begin position="1116"/>
        <end position="1285"/>
    </location>
</feature>
<feature type="domain" description="Schizont-infected cell agglutination extracellular alpha" evidence="4">
    <location>
        <begin position="7"/>
        <end position="184"/>
    </location>
</feature>
<dbReference type="InterPro" id="IPR024285">
    <property type="entry name" value="SICA_extracell_b"/>
</dbReference>
<feature type="transmembrane region" description="Helical" evidence="1">
    <location>
        <begin position="1896"/>
        <end position="1918"/>
    </location>
</feature>
<keyword evidence="1" id="KW-1133">Transmembrane helix</keyword>
<feature type="domain" description="Schizont-infected cell agglutination extracellular beta" evidence="2">
    <location>
        <begin position="699"/>
        <end position="864"/>
    </location>
</feature>
<sequence>MADKFAGVLTKWYQDQGASGGPSGQDGGYAELEKLMKEMLAELGRDMDDSTPDHEVASACANAGEKYPGQGMTQDKEICKALVKALYWMNGRSRGSAGTKGDDGAGGQGLKDLKQYLRCIVGYSAMIKLLSNKCEVQKIMVAVENAEASVAGGGNELLSEKCKDIKYEDIALSAQILGEPLAEWVRNLNRAGSMMSLYINWRLCPSNMKWEHGQMKEGEDENKEILQLLKEKKARELHKKVYPPGSSASASGSSTSQDNILKKVLEDAASCSSGSVPGNGDMKKCLKEKLELEVAEVCMKNSSNDFCRRLQCAEQYWELNKNDKQNSQNFWDDYVKPELGKVLPTAAHSNDGSTPDHCDSAKGLDNANKEACTHMTKLLNAMYQNSNSDPNKYSDQIINCLLLNAYAIKLKDEAKKKGYCDIDKGLQEAFTNAGKGNSSNNDVPCQWNEKILDTCQSATTPNDKLKDKVESMLNTNDQGNDDGIQETLIAFNKNSELCERVKCALNWYKNNNVNGHGAPEWEEVWNKVKEDVTSLGQSMSNTDNSLNSHCNDLDNKNKEMCLLFAKGLNHMYKETDAKDDPMKLFRRTMMCAALNAYAKELKEDANKKDKCDIGEGITRAFNKSNDIMEKAAATCKDPKGANCFVCKEENFDNCQITTSGNTGGTEDVNNELEAMLDEEDTGLKDALDKICLPCLDSENLCERAGCVAKRWVENGNAQNGDNLWKTGNGVGKELKELSEKMKGNKGEAEKHCKDLKEEEKVVCELIASGLKSIYEIEADKNSGGKITKKALEDQLFKRTMRCVLLNAFADKLEQLPCSQEKKVKDAIDEAFKKSDEIKDQTSPCNNDGDKCFKCGRESIMTCQINSEDVKTKLDPSFTSDEGIKKTLKESEDKICKPCKEDNLCERLQCVANKWKKNKGENGTVTWDEMKDDFGAELKALLDEMKKNENQDAVAKEYCTADKDGNTWSESDAHGVANKTACKLVARGLQHISSIQKKYEGEEKNPYDNQEFKQIASCLMLKAVVRKMKEQSPICYIEPGIKKAFESADKIKQEKCKNKTPCIVCNWTDDDYNQFGSCKVGTEEIKPKLDKLLKDNDSIVNTALMDITTTAGNNNSNLCFRLQCLASRVKASTNGQNFWTTNGEVGQLWTQLSTEMKTNKNDEAKCKTMDNGTTGATVNGRPATDPEKKACQYLTAGFNKLKTISTTPTNGGNNILDKHPSLKQTVGCLLLHAYAKQMKEKSKCVIDSGIVKAFKVWNESTNGTCNGKGQCVPCPWKESDYDNCSITTNATTKEKTPAKTKVEGIVTAESVPKAMEDINKMQNLCDYIKCAAPNWFKSKLPTTTNGGVNTGTPGTATTTWCDFWDTTVKGALRTMFEHIEKEGKNNKDGVCTTFGDENPQSVERKACNHITAGLQHIKDVKGDANGSTQPNAEDDDKFLKQTMMCAALNLYADEIKKQTDNICPIGEDKISAMFTTWNEKNKSSPSPSSSCNGGGSNNVCFKCIREPDFSGCNLLVDSNLVEKANGNCTDKDNRDNVQTQINKLLNEDSNQSQSNSINNTMQKTFSEITKMDHNFCTQVQCAIKKKLKIKNGQATSTGTTQSWVRGDRQLHIYIYIYIYIYVYIYIYIYIYIYTYVHIYVHIYVYICICIYMFIYVHLYIHMCIHMYMYMYICICICICIYVCVYICVYIHLYFFFSLPSFFFFNYQSDIDEDAKGVLMTLLEQMTEGQTKPEVTTYCNNSKWDNGYKEDKTNKAACLLFAAGLQHIYKNKTKDQFNGPSFGQTMGCLFLKEYAKQLKDLAKIKKTYEVHPKCSVDEGIDHAFGKSAEIMRSVLTQCNGNSNNSCFECKLNGGYETCKMGQDNIGNKSKELFTEPTNKKHMEQTLANTLCPILPMDFLAPFVPLAPVSIGLSAMAYYLWKYFGPLGKGGQRFRRSPAEIPGPSVQEQVLDHVDEGASHEYRLVKERKPRSAPTRTKRSGHVNRRTIIEIHFEVLDECQKGDTQLNQKDFLELLVQEFMGSELMEEEEQVPKELVPMEAVPMELVSIEEVPSLGSRLMV</sequence>
<reference evidence="6" key="1">
    <citation type="submission" date="2016-05" db="EMBL/GenBank/DDBJ databases">
        <authorList>
            <person name="Sharaf H."/>
        </authorList>
    </citation>
    <scope>NUCLEOTIDE SEQUENCE [LARGE SCALE GENOMIC DNA]</scope>
    <source>
        <strain evidence="6">H</strain>
    </source>
</reference>
<dbReference type="Pfam" id="PF12887">
    <property type="entry name" value="SICA_alpha"/>
    <property type="match status" value="1"/>
</dbReference>